<sequence>MFYKLLRSLVKIEIRDDDTGKILKRVSKDKLKSISIKVISNCAIIGIKIINKVVKETKIYLDSIKEKQISIMNDCVDSLKDLIVKYKHSNSYCNLNIRSVYDEINLKLLISSKKLDI</sequence>
<reference evidence="1" key="1">
    <citation type="submission" date="2016-10" db="EMBL/GenBank/DDBJ databases">
        <authorList>
            <person name="de Groot N.N."/>
        </authorList>
    </citation>
    <scope>NUCLEOTIDE SEQUENCE</scope>
</reference>
<proteinExistence type="predicted"/>
<accession>A0A1W1C147</accession>
<organism evidence="1">
    <name type="scientific">hydrothermal vent metagenome</name>
    <dbReference type="NCBI Taxonomy" id="652676"/>
    <lineage>
        <taxon>unclassified sequences</taxon>
        <taxon>metagenomes</taxon>
        <taxon>ecological metagenomes</taxon>
    </lineage>
</organism>
<name>A0A1W1C147_9ZZZZ</name>
<evidence type="ECO:0000313" key="1">
    <source>
        <dbReference type="EMBL" id="SFV59486.1"/>
    </source>
</evidence>
<gene>
    <name evidence="1" type="ORF">MNB_SV-9-1244</name>
</gene>
<dbReference type="EMBL" id="FPHG01000039">
    <property type="protein sequence ID" value="SFV59486.1"/>
    <property type="molecule type" value="Genomic_DNA"/>
</dbReference>
<dbReference type="AlphaFoldDB" id="A0A1W1C147"/>
<protein>
    <submittedName>
        <fullName evidence="1">Uncharacterized protein</fullName>
    </submittedName>
</protein>